<organism evidence="5">
    <name type="scientific">Capitella teleta</name>
    <name type="common">Polychaete worm</name>
    <dbReference type="NCBI Taxonomy" id="283909"/>
    <lineage>
        <taxon>Eukaryota</taxon>
        <taxon>Metazoa</taxon>
        <taxon>Spiralia</taxon>
        <taxon>Lophotrochozoa</taxon>
        <taxon>Annelida</taxon>
        <taxon>Polychaeta</taxon>
        <taxon>Sedentaria</taxon>
        <taxon>Scolecida</taxon>
        <taxon>Capitellidae</taxon>
        <taxon>Capitella</taxon>
    </lineage>
</organism>
<evidence type="ECO:0000256" key="4">
    <source>
        <dbReference type="SAM" id="Phobius"/>
    </source>
</evidence>
<protein>
    <submittedName>
        <fullName evidence="5 6">Uncharacterized protein</fullName>
    </submittedName>
</protein>
<dbReference type="STRING" id="283909.R7UNM7"/>
<feature type="transmembrane region" description="Helical" evidence="4">
    <location>
        <begin position="157"/>
        <end position="177"/>
    </location>
</feature>
<proteinExistence type="predicted"/>
<dbReference type="PANTHER" id="PTHR23121">
    <property type="entry name" value="SODIUM-DEPENDENT GLUCOSE TRANSPORTER 1"/>
    <property type="match status" value="1"/>
</dbReference>
<feature type="non-terminal residue" evidence="5">
    <location>
        <position position="185"/>
    </location>
</feature>
<reference evidence="5 7" key="2">
    <citation type="journal article" date="2013" name="Nature">
        <title>Insights into bilaterian evolution from three spiralian genomes.</title>
        <authorList>
            <person name="Simakov O."/>
            <person name="Marletaz F."/>
            <person name="Cho S.J."/>
            <person name="Edsinger-Gonzales E."/>
            <person name="Havlak P."/>
            <person name="Hellsten U."/>
            <person name="Kuo D.H."/>
            <person name="Larsson T."/>
            <person name="Lv J."/>
            <person name="Arendt D."/>
            <person name="Savage R."/>
            <person name="Osoegawa K."/>
            <person name="de Jong P."/>
            <person name="Grimwood J."/>
            <person name="Chapman J.A."/>
            <person name="Shapiro H."/>
            <person name="Aerts A."/>
            <person name="Otillar R.P."/>
            <person name="Terry A.Y."/>
            <person name="Boore J.L."/>
            <person name="Grigoriev I.V."/>
            <person name="Lindberg D.R."/>
            <person name="Seaver E.C."/>
            <person name="Weisblat D.A."/>
            <person name="Putnam N.H."/>
            <person name="Rokhsar D.S."/>
        </authorList>
    </citation>
    <scope>NUCLEOTIDE SEQUENCE</scope>
    <source>
        <strain evidence="5 7">I ESC-2004</strain>
    </source>
</reference>
<evidence type="ECO:0000313" key="6">
    <source>
        <dbReference type="EnsemblMetazoa" id="CapteP209634"/>
    </source>
</evidence>
<sequence>MAEPFLMEVPQDALTNSTLPSTLTTPSETRVTYAYLIAGIVTMTAGFAFSWMFMLKTPRIFLEKSQIINKNVKDAMPDPLESVNKVSYGMFLACLASMFTVHCAVEHGYSVYLLTFAIKHLNWSKKKSADVTAALMGAFAAGRALGIPLVTILRPSVIMLLDLISMVSMLTMLCAYVDECQSVLW</sequence>
<dbReference type="OrthoDB" id="9626824at2759"/>
<reference evidence="7" key="1">
    <citation type="submission" date="2012-12" db="EMBL/GenBank/DDBJ databases">
        <authorList>
            <person name="Hellsten U."/>
            <person name="Grimwood J."/>
            <person name="Chapman J.A."/>
            <person name="Shapiro H."/>
            <person name="Aerts A."/>
            <person name="Otillar R.P."/>
            <person name="Terry A.Y."/>
            <person name="Boore J.L."/>
            <person name="Simakov O."/>
            <person name="Marletaz F."/>
            <person name="Cho S.-J."/>
            <person name="Edsinger-Gonzales E."/>
            <person name="Havlak P."/>
            <person name="Kuo D.-H."/>
            <person name="Larsson T."/>
            <person name="Lv J."/>
            <person name="Arendt D."/>
            <person name="Savage R."/>
            <person name="Osoegawa K."/>
            <person name="de Jong P."/>
            <person name="Lindberg D.R."/>
            <person name="Seaver E.C."/>
            <person name="Weisblat D.A."/>
            <person name="Putnam N.H."/>
            <person name="Grigoriev I.V."/>
            <person name="Rokhsar D.S."/>
        </authorList>
    </citation>
    <scope>NUCLEOTIDE SEQUENCE</scope>
    <source>
        <strain evidence="7">I ESC-2004</strain>
    </source>
</reference>
<accession>R7UNM7</accession>
<dbReference type="HOGENOM" id="CLU_1464772_0_0_1"/>
<evidence type="ECO:0000256" key="2">
    <source>
        <dbReference type="ARBA" id="ARBA00022989"/>
    </source>
</evidence>
<dbReference type="EMBL" id="KB301416">
    <property type="protein sequence ID" value="ELU05532.1"/>
    <property type="molecule type" value="Genomic_DNA"/>
</dbReference>
<feature type="transmembrane region" description="Helical" evidence="4">
    <location>
        <begin position="131"/>
        <end position="151"/>
    </location>
</feature>
<dbReference type="Proteomes" id="UP000014760">
    <property type="component" value="Unassembled WGS sequence"/>
</dbReference>
<dbReference type="AlphaFoldDB" id="R7UNM7"/>
<keyword evidence="3 4" id="KW-0472">Membrane</keyword>
<dbReference type="InterPro" id="IPR036259">
    <property type="entry name" value="MFS_trans_sf"/>
</dbReference>
<dbReference type="SUPFAM" id="SSF103473">
    <property type="entry name" value="MFS general substrate transporter"/>
    <property type="match status" value="1"/>
</dbReference>
<dbReference type="EnsemblMetazoa" id="CapteT209634">
    <property type="protein sequence ID" value="CapteP209634"/>
    <property type="gene ID" value="CapteG209634"/>
</dbReference>
<gene>
    <name evidence="5" type="ORF">CAPTEDRAFT_209634</name>
</gene>
<evidence type="ECO:0000256" key="3">
    <source>
        <dbReference type="ARBA" id="ARBA00023136"/>
    </source>
</evidence>
<feature type="transmembrane region" description="Helical" evidence="4">
    <location>
        <begin position="33"/>
        <end position="55"/>
    </location>
</feature>
<evidence type="ECO:0000256" key="1">
    <source>
        <dbReference type="ARBA" id="ARBA00022692"/>
    </source>
</evidence>
<keyword evidence="1 4" id="KW-0812">Transmembrane</keyword>
<evidence type="ECO:0000313" key="5">
    <source>
        <dbReference type="EMBL" id="ELU05532.1"/>
    </source>
</evidence>
<dbReference type="PANTHER" id="PTHR23121:SF9">
    <property type="entry name" value="SODIUM-DEPENDENT GLUCOSE TRANSPORTER 1"/>
    <property type="match status" value="1"/>
</dbReference>
<keyword evidence="7" id="KW-1185">Reference proteome</keyword>
<keyword evidence="2 4" id="KW-1133">Transmembrane helix</keyword>
<evidence type="ECO:0000313" key="7">
    <source>
        <dbReference type="Proteomes" id="UP000014760"/>
    </source>
</evidence>
<name>R7UNM7_CAPTE</name>
<reference evidence="6" key="3">
    <citation type="submission" date="2015-06" db="UniProtKB">
        <authorList>
            <consortium name="EnsemblMetazoa"/>
        </authorList>
    </citation>
    <scope>IDENTIFICATION</scope>
</reference>
<dbReference type="EMBL" id="AMQN01044131">
    <property type="status" value="NOT_ANNOTATED_CDS"/>
    <property type="molecule type" value="Genomic_DNA"/>
</dbReference>